<keyword evidence="6" id="KW-1133">Transmembrane helix</keyword>
<dbReference type="SMART" id="SM00388">
    <property type="entry name" value="HisKA"/>
    <property type="match status" value="1"/>
</dbReference>
<keyword evidence="3" id="KW-0597">Phosphoprotein</keyword>
<dbReference type="InterPro" id="IPR004358">
    <property type="entry name" value="Sig_transdc_His_kin-like_C"/>
</dbReference>
<dbReference type="SUPFAM" id="SSF47384">
    <property type="entry name" value="Homodimeric domain of signal transducing histidine kinase"/>
    <property type="match status" value="1"/>
</dbReference>
<dbReference type="CDD" id="cd00082">
    <property type="entry name" value="HisKA"/>
    <property type="match status" value="1"/>
</dbReference>
<keyword evidence="6" id="KW-0472">Membrane</keyword>
<feature type="transmembrane region" description="Helical" evidence="6">
    <location>
        <begin position="12"/>
        <end position="34"/>
    </location>
</feature>
<evidence type="ECO:0000256" key="4">
    <source>
        <dbReference type="ARBA" id="ARBA00022777"/>
    </source>
</evidence>
<sequence length="410" mass="45920">MKKKKAFKNRISLVFMAMTFIILIAFYLGIVYLAESGIFTVNVQTQLVDFLSAEELATTIGPPEIVTDAQGNVFAVDENGVLVPVEETHISQIESNSATNTEPSLEEMESISVIVNGATALVSYDIYIQIAIWGTAMVLVLSIISFMVTRFLSNRLISPLIQQTDQIIKLEDAPIYSELQPLQEEYAALYEKEQQMIAEKNEFAAYTSHELRNFLTLLSAKSEILGQSDAKAAIEEIRSDINNFKPVLDELLDYAHLNDTEPELEPVNIAEIVASICDQYSTAQKDVIFNFVESENYMTYGKSALIERAVINLVNNGLRHADNNQVIINLDTFEDKIIRLDIINTGNPIADEMLEQIWQPFFTKSDDGVGLGLSFVKKSIEQCQGTISVTSDIEQTTFHIEFIMAKEDIQ</sequence>
<dbReference type="GO" id="GO:0000155">
    <property type="term" value="F:phosphorelay sensor kinase activity"/>
    <property type="evidence" value="ECO:0007669"/>
    <property type="project" value="InterPro"/>
</dbReference>
<dbReference type="AlphaFoldDB" id="A0A5R8Q9Z0"/>
<dbReference type="Gene3D" id="3.30.565.10">
    <property type="entry name" value="Histidine kinase-like ATPase, C-terminal domain"/>
    <property type="match status" value="1"/>
</dbReference>
<gene>
    <name evidence="8" type="ORF">FEZ08_10260</name>
</gene>
<name>A0A5R8Q9Z0_9FIRM</name>
<evidence type="ECO:0000256" key="2">
    <source>
        <dbReference type="ARBA" id="ARBA00012438"/>
    </source>
</evidence>
<dbReference type="Proteomes" id="UP000306912">
    <property type="component" value="Unassembled WGS sequence"/>
</dbReference>
<dbReference type="InterPro" id="IPR005467">
    <property type="entry name" value="His_kinase_dom"/>
</dbReference>
<evidence type="ECO:0000256" key="5">
    <source>
        <dbReference type="ARBA" id="ARBA00023012"/>
    </source>
</evidence>
<evidence type="ECO:0000256" key="6">
    <source>
        <dbReference type="SAM" id="Phobius"/>
    </source>
</evidence>
<evidence type="ECO:0000256" key="3">
    <source>
        <dbReference type="ARBA" id="ARBA00022553"/>
    </source>
</evidence>
<evidence type="ECO:0000256" key="1">
    <source>
        <dbReference type="ARBA" id="ARBA00000085"/>
    </source>
</evidence>
<dbReference type="EMBL" id="VBWP01000010">
    <property type="protein sequence ID" value="TLG71782.1"/>
    <property type="molecule type" value="Genomic_DNA"/>
</dbReference>
<keyword evidence="4 8" id="KW-0418">Kinase</keyword>
<accession>A0A5R8Q9Z0</accession>
<comment type="caution">
    <text evidence="8">The sequence shown here is derived from an EMBL/GenBank/DDBJ whole genome shotgun (WGS) entry which is preliminary data.</text>
</comment>
<keyword evidence="4 8" id="KW-0808">Transferase</keyword>
<keyword evidence="5" id="KW-0902">Two-component regulatory system</keyword>
<organism evidence="8 9">
    <name type="scientific">Culicoidibacter larvae</name>
    <dbReference type="NCBI Taxonomy" id="2579976"/>
    <lineage>
        <taxon>Bacteria</taxon>
        <taxon>Bacillati</taxon>
        <taxon>Bacillota</taxon>
        <taxon>Culicoidibacteria</taxon>
        <taxon>Culicoidibacterales</taxon>
        <taxon>Culicoidibacteraceae</taxon>
        <taxon>Culicoidibacter</taxon>
    </lineage>
</organism>
<dbReference type="SMART" id="SM00387">
    <property type="entry name" value="HATPase_c"/>
    <property type="match status" value="1"/>
</dbReference>
<dbReference type="InParanoid" id="A0A5R8Q9Z0"/>
<comment type="catalytic activity">
    <reaction evidence="1">
        <text>ATP + protein L-histidine = ADP + protein N-phospho-L-histidine.</text>
        <dbReference type="EC" id="2.7.13.3"/>
    </reaction>
</comment>
<reference evidence="8 9" key="1">
    <citation type="submission" date="2019-05" db="EMBL/GenBank/DDBJ databases">
        <title>Culicoidintestinum kansasii gen. nov., sp. nov. from the gastrointestinal tract of the biting midge, Culicoides sonorensis.</title>
        <authorList>
            <person name="Neupane S."/>
            <person name="Ghosh A."/>
            <person name="Gunther S."/>
            <person name="Martin K."/>
            <person name="Zurek L."/>
        </authorList>
    </citation>
    <scope>NUCLEOTIDE SEQUENCE [LARGE SCALE GENOMIC DNA]</scope>
    <source>
        <strain evidence="8 9">CS-1</strain>
    </source>
</reference>
<dbReference type="Pfam" id="PF00512">
    <property type="entry name" value="HisKA"/>
    <property type="match status" value="1"/>
</dbReference>
<dbReference type="InterPro" id="IPR036890">
    <property type="entry name" value="HATPase_C_sf"/>
</dbReference>
<evidence type="ECO:0000313" key="8">
    <source>
        <dbReference type="EMBL" id="TLG71782.1"/>
    </source>
</evidence>
<dbReference type="InterPro" id="IPR003661">
    <property type="entry name" value="HisK_dim/P_dom"/>
</dbReference>
<proteinExistence type="predicted"/>
<dbReference type="Gene3D" id="1.10.287.130">
    <property type="match status" value="1"/>
</dbReference>
<feature type="transmembrane region" description="Helical" evidence="6">
    <location>
        <begin position="126"/>
        <end position="148"/>
    </location>
</feature>
<dbReference type="PRINTS" id="PR00344">
    <property type="entry name" value="BCTRLSENSOR"/>
</dbReference>
<dbReference type="Pfam" id="PF02518">
    <property type="entry name" value="HATPase_c"/>
    <property type="match status" value="1"/>
</dbReference>
<dbReference type="PROSITE" id="PS50109">
    <property type="entry name" value="HIS_KIN"/>
    <property type="match status" value="1"/>
</dbReference>
<dbReference type="PANTHER" id="PTHR43547">
    <property type="entry name" value="TWO-COMPONENT HISTIDINE KINASE"/>
    <property type="match status" value="1"/>
</dbReference>
<evidence type="ECO:0000313" key="9">
    <source>
        <dbReference type="Proteomes" id="UP000306912"/>
    </source>
</evidence>
<dbReference type="OrthoDB" id="9806130at2"/>
<dbReference type="InterPro" id="IPR036097">
    <property type="entry name" value="HisK_dim/P_sf"/>
</dbReference>
<keyword evidence="9" id="KW-1185">Reference proteome</keyword>
<protein>
    <recommendedName>
        <fullName evidence="2">histidine kinase</fullName>
        <ecNumber evidence="2">2.7.13.3</ecNumber>
    </recommendedName>
</protein>
<evidence type="ECO:0000259" key="7">
    <source>
        <dbReference type="PROSITE" id="PS50109"/>
    </source>
</evidence>
<feature type="domain" description="Histidine kinase" evidence="7">
    <location>
        <begin position="206"/>
        <end position="406"/>
    </location>
</feature>
<dbReference type="SUPFAM" id="SSF55874">
    <property type="entry name" value="ATPase domain of HSP90 chaperone/DNA topoisomerase II/histidine kinase"/>
    <property type="match status" value="1"/>
</dbReference>
<keyword evidence="6" id="KW-0812">Transmembrane</keyword>
<dbReference type="InterPro" id="IPR003594">
    <property type="entry name" value="HATPase_dom"/>
</dbReference>
<dbReference type="EC" id="2.7.13.3" evidence="2"/>
<dbReference type="PANTHER" id="PTHR43547:SF2">
    <property type="entry name" value="HYBRID SIGNAL TRANSDUCTION HISTIDINE KINASE C"/>
    <property type="match status" value="1"/>
</dbReference>